<dbReference type="InterPro" id="IPR038371">
    <property type="entry name" value="Cu_polyphenol_OxRdtase_sf"/>
</dbReference>
<reference evidence="12 13" key="1">
    <citation type="submission" date="2018-05" db="EMBL/GenBank/DDBJ databases">
        <title>Genomic Encyclopedia of Type Strains, Phase IV (KMG-IV): sequencing the most valuable type-strain genomes for metagenomic binning, comparative biology and taxonomic classification.</title>
        <authorList>
            <person name="Goeker M."/>
        </authorList>
    </citation>
    <scope>NUCLEOTIDE SEQUENCE [LARGE SCALE GENOMIC DNA]</scope>
    <source>
        <strain evidence="12 13">DSM 6462</strain>
    </source>
</reference>
<gene>
    <name evidence="12" type="ORF">C7450_109121</name>
</gene>
<keyword evidence="5" id="KW-0378">Hydrolase</keyword>
<sequence>MTSEPMTSQPMTSEKRPRSRSAAVAIEAEALQLPGITHAFFTREGGVSGGQYASLNGGVGSSDDPVSVGENRRRMAAYLGVSASHLIGLYQVHSPDVITVDAPWRDAERPRADAMVTATPGIALGVSSADCGPLLFADPQAGVVGAAHAGWKGAFAGVAEATLAAMETLGARREATTVVLGPMISRAAYEVGPEFRARFLEQDPDNAAFFTPSAREGHAMFDLPAYIVARLVRAGVGRIFDTSLCTYGDEKRFYSYRRATHRGEGDYGRLIAAIALATR</sequence>
<name>A0A2V3U0K0_9HYPH</name>
<keyword evidence="6" id="KW-0862">Zinc</keyword>
<evidence type="ECO:0000313" key="13">
    <source>
        <dbReference type="Proteomes" id="UP000248021"/>
    </source>
</evidence>
<dbReference type="PANTHER" id="PTHR30616">
    <property type="entry name" value="UNCHARACTERIZED PROTEIN YFIH"/>
    <property type="match status" value="1"/>
</dbReference>
<dbReference type="GO" id="GO:0005507">
    <property type="term" value="F:copper ion binding"/>
    <property type="evidence" value="ECO:0007669"/>
    <property type="project" value="TreeGrafter"/>
</dbReference>
<evidence type="ECO:0000256" key="8">
    <source>
        <dbReference type="ARBA" id="ARBA00048968"/>
    </source>
</evidence>
<organism evidence="12 13">
    <name type="scientific">Chelatococcus asaccharovorans</name>
    <dbReference type="NCBI Taxonomy" id="28210"/>
    <lineage>
        <taxon>Bacteria</taxon>
        <taxon>Pseudomonadati</taxon>
        <taxon>Pseudomonadota</taxon>
        <taxon>Alphaproteobacteria</taxon>
        <taxon>Hyphomicrobiales</taxon>
        <taxon>Chelatococcaceae</taxon>
        <taxon>Chelatococcus</taxon>
    </lineage>
</organism>
<evidence type="ECO:0000256" key="6">
    <source>
        <dbReference type="ARBA" id="ARBA00022833"/>
    </source>
</evidence>
<evidence type="ECO:0000256" key="9">
    <source>
        <dbReference type="ARBA" id="ARBA00049893"/>
    </source>
</evidence>
<evidence type="ECO:0000256" key="4">
    <source>
        <dbReference type="ARBA" id="ARBA00022723"/>
    </source>
</evidence>
<dbReference type="GO" id="GO:0016787">
    <property type="term" value="F:hydrolase activity"/>
    <property type="evidence" value="ECO:0007669"/>
    <property type="project" value="UniProtKB-KW"/>
</dbReference>
<evidence type="ECO:0000256" key="2">
    <source>
        <dbReference type="ARBA" id="ARBA00007353"/>
    </source>
</evidence>
<dbReference type="NCBIfam" id="TIGR00726">
    <property type="entry name" value="peptidoglycan editing factor PgeF"/>
    <property type="match status" value="1"/>
</dbReference>
<dbReference type="Gene3D" id="3.60.140.10">
    <property type="entry name" value="CNF1/YfiH-like putative cysteine hydrolases"/>
    <property type="match status" value="1"/>
</dbReference>
<keyword evidence="3" id="KW-0808">Transferase</keyword>
<dbReference type="AlphaFoldDB" id="A0A2V3U0K0"/>
<evidence type="ECO:0000313" key="12">
    <source>
        <dbReference type="EMBL" id="PXW55713.1"/>
    </source>
</evidence>
<comment type="catalytic activity">
    <reaction evidence="8">
        <text>adenosine + phosphate = alpha-D-ribose 1-phosphate + adenine</text>
        <dbReference type="Rhea" id="RHEA:27642"/>
        <dbReference type="ChEBI" id="CHEBI:16335"/>
        <dbReference type="ChEBI" id="CHEBI:16708"/>
        <dbReference type="ChEBI" id="CHEBI:43474"/>
        <dbReference type="ChEBI" id="CHEBI:57720"/>
        <dbReference type="EC" id="2.4.2.1"/>
    </reaction>
    <physiologicalReaction direction="left-to-right" evidence="8">
        <dbReference type="Rhea" id="RHEA:27643"/>
    </physiologicalReaction>
</comment>
<dbReference type="CDD" id="cd16833">
    <property type="entry name" value="YfiH"/>
    <property type="match status" value="1"/>
</dbReference>
<feature type="region of interest" description="Disordered" evidence="11">
    <location>
        <begin position="1"/>
        <end position="22"/>
    </location>
</feature>
<dbReference type="SUPFAM" id="SSF64438">
    <property type="entry name" value="CNF1/YfiH-like putative cysteine hydrolases"/>
    <property type="match status" value="1"/>
</dbReference>
<dbReference type="InterPro" id="IPR003730">
    <property type="entry name" value="Cu_polyphenol_OxRdtase"/>
</dbReference>
<accession>A0A2V3U0K0</accession>
<evidence type="ECO:0000256" key="11">
    <source>
        <dbReference type="SAM" id="MobiDB-lite"/>
    </source>
</evidence>
<evidence type="ECO:0000256" key="3">
    <source>
        <dbReference type="ARBA" id="ARBA00022679"/>
    </source>
</evidence>
<comment type="similarity">
    <text evidence="2 10">Belongs to the purine nucleoside phosphorylase YfiH/LACC1 family.</text>
</comment>
<evidence type="ECO:0000256" key="10">
    <source>
        <dbReference type="RuleBase" id="RU361274"/>
    </source>
</evidence>
<keyword evidence="4" id="KW-0479">Metal-binding</keyword>
<dbReference type="InterPro" id="IPR011324">
    <property type="entry name" value="Cytotoxic_necrot_fac-like_cat"/>
</dbReference>
<comment type="catalytic activity">
    <reaction evidence="9">
        <text>S-methyl-5'-thioadenosine + phosphate = 5-(methylsulfanyl)-alpha-D-ribose 1-phosphate + adenine</text>
        <dbReference type="Rhea" id="RHEA:11852"/>
        <dbReference type="ChEBI" id="CHEBI:16708"/>
        <dbReference type="ChEBI" id="CHEBI:17509"/>
        <dbReference type="ChEBI" id="CHEBI:43474"/>
        <dbReference type="ChEBI" id="CHEBI:58533"/>
        <dbReference type="EC" id="2.4.2.28"/>
    </reaction>
    <physiologicalReaction direction="left-to-right" evidence="9">
        <dbReference type="Rhea" id="RHEA:11853"/>
    </physiologicalReaction>
</comment>
<dbReference type="Pfam" id="PF02578">
    <property type="entry name" value="Cu-oxidase_4"/>
    <property type="match status" value="1"/>
</dbReference>
<comment type="catalytic activity">
    <reaction evidence="1">
        <text>inosine + phosphate = alpha-D-ribose 1-phosphate + hypoxanthine</text>
        <dbReference type="Rhea" id="RHEA:27646"/>
        <dbReference type="ChEBI" id="CHEBI:17368"/>
        <dbReference type="ChEBI" id="CHEBI:17596"/>
        <dbReference type="ChEBI" id="CHEBI:43474"/>
        <dbReference type="ChEBI" id="CHEBI:57720"/>
        <dbReference type="EC" id="2.4.2.1"/>
    </reaction>
    <physiologicalReaction direction="left-to-right" evidence="1">
        <dbReference type="Rhea" id="RHEA:27647"/>
    </physiologicalReaction>
</comment>
<proteinExistence type="inferred from homology"/>
<evidence type="ECO:0000256" key="1">
    <source>
        <dbReference type="ARBA" id="ARBA00000553"/>
    </source>
</evidence>
<feature type="compositionally biased region" description="Polar residues" evidence="11">
    <location>
        <begin position="1"/>
        <end position="12"/>
    </location>
</feature>
<evidence type="ECO:0000256" key="5">
    <source>
        <dbReference type="ARBA" id="ARBA00022801"/>
    </source>
</evidence>
<dbReference type="Proteomes" id="UP000248021">
    <property type="component" value="Unassembled WGS sequence"/>
</dbReference>
<dbReference type="PANTHER" id="PTHR30616:SF2">
    <property type="entry name" value="PURINE NUCLEOSIDE PHOSPHORYLASE LACC1"/>
    <property type="match status" value="1"/>
</dbReference>
<dbReference type="EMBL" id="QJJK01000009">
    <property type="protein sequence ID" value="PXW55713.1"/>
    <property type="molecule type" value="Genomic_DNA"/>
</dbReference>
<comment type="caution">
    <text evidence="12">The sequence shown here is derived from an EMBL/GenBank/DDBJ whole genome shotgun (WGS) entry which is preliminary data.</text>
</comment>
<protein>
    <recommendedName>
        <fullName evidence="10">Purine nucleoside phosphorylase</fullName>
    </recommendedName>
</protein>
<keyword evidence="13" id="KW-1185">Reference proteome</keyword>
<evidence type="ECO:0000256" key="7">
    <source>
        <dbReference type="ARBA" id="ARBA00047989"/>
    </source>
</evidence>
<dbReference type="GO" id="GO:0017061">
    <property type="term" value="F:S-methyl-5-thioadenosine phosphorylase activity"/>
    <property type="evidence" value="ECO:0007669"/>
    <property type="project" value="UniProtKB-EC"/>
</dbReference>
<comment type="catalytic activity">
    <reaction evidence="7">
        <text>adenosine + H2O + H(+) = inosine + NH4(+)</text>
        <dbReference type="Rhea" id="RHEA:24408"/>
        <dbReference type="ChEBI" id="CHEBI:15377"/>
        <dbReference type="ChEBI" id="CHEBI:15378"/>
        <dbReference type="ChEBI" id="CHEBI:16335"/>
        <dbReference type="ChEBI" id="CHEBI:17596"/>
        <dbReference type="ChEBI" id="CHEBI:28938"/>
        <dbReference type="EC" id="3.5.4.4"/>
    </reaction>
    <physiologicalReaction direction="left-to-right" evidence="7">
        <dbReference type="Rhea" id="RHEA:24409"/>
    </physiologicalReaction>
</comment>